<organism evidence="2 3">
    <name type="scientific">Perkinsus chesapeaki</name>
    <name type="common">Clam parasite</name>
    <name type="synonym">Perkinsus andrewsi</name>
    <dbReference type="NCBI Taxonomy" id="330153"/>
    <lineage>
        <taxon>Eukaryota</taxon>
        <taxon>Sar</taxon>
        <taxon>Alveolata</taxon>
        <taxon>Perkinsozoa</taxon>
        <taxon>Perkinsea</taxon>
        <taxon>Perkinsida</taxon>
        <taxon>Perkinsidae</taxon>
        <taxon>Perkinsus</taxon>
    </lineage>
</organism>
<evidence type="ECO:0000313" key="3">
    <source>
        <dbReference type="Proteomes" id="UP000591131"/>
    </source>
</evidence>
<keyword evidence="3" id="KW-1185">Reference proteome</keyword>
<comment type="caution">
    <text evidence="2">The sequence shown here is derived from an EMBL/GenBank/DDBJ whole genome shotgun (WGS) entry which is preliminary data.</text>
</comment>
<protein>
    <submittedName>
        <fullName evidence="2">Uncharacterized protein</fullName>
    </submittedName>
</protein>
<dbReference type="EMBL" id="JAAPAO010000147">
    <property type="protein sequence ID" value="KAF4670718.1"/>
    <property type="molecule type" value="Genomic_DNA"/>
</dbReference>
<name>A0A7J6MGJ2_PERCH</name>
<proteinExistence type="predicted"/>
<reference evidence="2 3" key="1">
    <citation type="submission" date="2020-04" db="EMBL/GenBank/DDBJ databases">
        <title>Perkinsus chesapeaki whole genome sequence.</title>
        <authorList>
            <person name="Bogema D.R."/>
        </authorList>
    </citation>
    <scope>NUCLEOTIDE SEQUENCE [LARGE SCALE GENOMIC DNA]</scope>
    <source>
        <strain evidence="2">ATCC PRA-425</strain>
    </source>
</reference>
<sequence>MVANRASSPPPPPSSAPPPSPSGDYGNFVYISDGPSQLKMTFTTTNDGYGVFSIDCGREPFEDGPFPLRREPEQVRQVHEFPDDFSDERLVSWLTGVEKACPHLNLGIQDLLGFYINSDGDLGTQLGGNYVVLKREWLPLSPGRYMTNSSMSRWTIQYDIHPDNAVYVRFQISVMSDQGPGKEYRLTAYPGRNTVDDLVTKFKSVCPMWTDYFDFYGSFITAGFATPDVVYAFGNYEKDRLFKQPL</sequence>
<evidence type="ECO:0000256" key="1">
    <source>
        <dbReference type="SAM" id="MobiDB-lite"/>
    </source>
</evidence>
<dbReference type="OrthoDB" id="418012at2759"/>
<dbReference type="Proteomes" id="UP000591131">
    <property type="component" value="Unassembled WGS sequence"/>
</dbReference>
<feature type="region of interest" description="Disordered" evidence="1">
    <location>
        <begin position="1"/>
        <end position="26"/>
    </location>
</feature>
<dbReference type="AlphaFoldDB" id="A0A7J6MGJ2"/>
<feature type="compositionally biased region" description="Pro residues" evidence="1">
    <location>
        <begin position="8"/>
        <end position="21"/>
    </location>
</feature>
<accession>A0A7J6MGJ2</accession>
<evidence type="ECO:0000313" key="2">
    <source>
        <dbReference type="EMBL" id="KAF4670718.1"/>
    </source>
</evidence>
<gene>
    <name evidence="2" type="ORF">FOL47_001867</name>
</gene>